<dbReference type="Pfam" id="PF04654">
    <property type="entry name" value="DUF599"/>
    <property type="match status" value="1"/>
</dbReference>
<feature type="transmembrane region" description="Helical" evidence="1">
    <location>
        <begin position="113"/>
        <end position="130"/>
    </location>
</feature>
<dbReference type="PANTHER" id="PTHR31881">
    <property type="match status" value="1"/>
</dbReference>
<sequence length="247" mass="28255">MSLSDSWIDFSCLIAFLAIWYGYAAFARRAAKKRESLSSVLIIYRVDWMRHLLERENRILDAALMGNIEKNISFFASTTLLIIAGTLTALTSAQSIHEIVQMVPWVWPQTLDMIQIKVMTIICILIYAFFKFTWALRQYGFASVMIGAAPNADDERATPEMKKVFSVNAGKLIDQAGHNFNSGMRSYYFALSVVGWFIHPLLFLALTVVVVRILYIREFTSRSLKTLTDGLSMSQYYLDNQNLKFKK</sequence>
<organism evidence="2 3">
    <name type="scientific">Catenovulum sediminis</name>
    <dbReference type="NCBI Taxonomy" id="1740262"/>
    <lineage>
        <taxon>Bacteria</taxon>
        <taxon>Pseudomonadati</taxon>
        <taxon>Pseudomonadota</taxon>
        <taxon>Gammaproteobacteria</taxon>
        <taxon>Alteromonadales</taxon>
        <taxon>Alteromonadaceae</taxon>
        <taxon>Catenovulum</taxon>
    </lineage>
</organism>
<evidence type="ECO:0000313" key="3">
    <source>
        <dbReference type="Proteomes" id="UP001467690"/>
    </source>
</evidence>
<proteinExistence type="predicted"/>
<keyword evidence="1" id="KW-0472">Membrane</keyword>
<keyword evidence="3" id="KW-1185">Reference proteome</keyword>
<keyword evidence="1" id="KW-1133">Transmembrane helix</keyword>
<feature type="transmembrane region" description="Helical" evidence="1">
    <location>
        <begin position="6"/>
        <end position="26"/>
    </location>
</feature>
<protein>
    <submittedName>
        <fullName evidence="2">DUF599 domain-containing protein</fullName>
    </submittedName>
</protein>
<gene>
    <name evidence="2" type="ORF">ABS311_11760</name>
</gene>
<keyword evidence="1" id="KW-0812">Transmembrane</keyword>
<dbReference type="RefSeq" id="WP_143871980.1">
    <property type="nucleotide sequence ID" value="NZ_CP041660.1"/>
</dbReference>
<feature type="transmembrane region" description="Helical" evidence="1">
    <location>
        <begin position="72"/>
        <end position="93"/>
    </location>
</feature>
<accession>A0ABV1RHZ3</accession>
<evidence type="ECO:0000313" key="2">
    <source>
        <dbReference type="EMBL" id="MER2492550.1"/>
    </source>
</evidence>
<name>A0ABV1RHZ3_9ALTE</name>
<dbReference type="Proteomes" id="UP001467690">
    <property type="component" value="Unassembled WGS sequence"/>
</dbReference>
<feature type="transmembrane region" description="Helical" evidence="1">
    <location>
        <begin position="187"/>
        <end position="215"/>
    </location>
</feature>
<reference evidence="2 3" key="1">
    <citation type="submission" date="2024-06" db="EMBL/GenBank/DDBJ databases">
        <authorList>
            <person name="Chen R.Y."/>
        </authorList>
    </citation>
    <scope>NUCLEOTIDE SEQUENCE [LARGE SCALE GENOMIC DNA]</scope>
    <source>
        <strain evidence="2 3">D2</strain>
    </source>
</reference>
<dbReference type="EMBL" id="JBELOE010000216">
    <property type="protein sequence ID" value="MER2492550.1"/>
    <property type="molecule type" value="Genomic_DNA"/>
</dbReference>
<evidence type="ECO:0000256" key="1">
    <source>
        <dbReference type="SAM" id="Phobius"/>
    </source>
</evidence>
<dbReference type="InterPro" id="IPR006747">
    <property type="entry name" value="DUF599"/>
</dbReference>
<dbReference type="PANTHER" id="PTHR31881:SF6">
    <property type="entry name" value="OS09G0494600 PROTEIN"/>
    <property type="match status" value="1"/>
</dbReference>
<comment type="caution">
    <text evidence="2">The sequence shown here is derived from an EMBL/GenBank/DDBJ whole genome shotgun (WGS) entry which is preliminary data.</text>
</comment>